<dbReference type="Gene3D" id="3.60.21.10">
    <property type="match status" value="1"/>
</dbReference>
<evidence type="ECO:0000259" key="2">
    <source>
        <dbReference type="Pfam" id="PF12850"/>
    </source>
</evidence>
<accession>F6BF24</accession>
<dbReference type="CDD" id="cd00841">
    <property type="entry name" value="MPP_YfcE"/>
    <property type="match status" value="1"/>
</dbReference>
<dbReference type="GO" id="GO:0016787">
    <property type="term" value="F:hydrolase activity"/>
    <property type="evidence" value="ECO:0007669"/>
    <property type="project" value="UniProtKB-UniRule"/>
</dbReference>
<dbReference type="HOGENOM" id="CLU_063749_3_2_2"/>
<comment type="similarity">
    <text evidence="1">Belongs to the metallophosphoesterase superfamily. YfcE family.</text>
</comment>
<dbReference type="Pfam" id="PF12850">
    <property type="entry name" value="Metallophos_2"/>
    <property type="match status" value="1"/>
</dbReference>
<evidence type="ECO:0000256" key="1">
    <source>
        <dbReference type="RuleBase" id="RU362039"/>
    </source>
</evidence>
<dbReference type="InterPro" id="IPR024654">
    <property type="entry name" value="Calcineurin-like_PHP_lpxH"/>
</dbReference>
<reference evidence="3 4" key="1">
    <citation type="submission" date="2011-05" db="EMBL/GenBank/DDBJ databases">
        <title>Complete sequence of Methanotorris igneus Kol 5.</title>
        <authorList>
            <consortium name="US DOE Joint Genome Institute"/>
            <person name="Lucas S."/>
            <person name="Han J."/>
            <person name="Lapidus A."/>
            <person name="Cheng J.-F."/>
            <person name="Goodwin L."/>
            <person name="Pitluck S."/>
            <person name="Peters L."/>
            <person name="Mikhailova N."/>
            <person name="Chertkov O."/>
            <person name="Han C."/>
            <person name="Tapia R."/>
            <person name="Land M."/>
            <person name="Hauser L."/>
            <person name="Kyrpides N."/>
            <person name="Ivanova N."/>
            <person name="Pagani I."/>
            <person name="Sieprawska-Lupa M."/>
            <person name="Whitman W."/>
            <person name="Woyke T."/>
        </authorList>
    </citation>
    <scope>NUCLEOTIDE SEQUENCE [LARGE SCALE GENOMIC DNA]</scope>
    <source>
        <strain evidence="4">DSM 5666 / JCM 11834 / Kol 5</strain>
    </source>
</reference>
<dbReference type="GeneID" id="10644222"/>
<dbReference type="OrthoDB" id="19174at2157"/>
<protein>
    <recommendedName>
        <fullName evidence="1">Phosphoesterase</fullName>
        <ecNumber evidence="1">3.1.4.-</ecNumber>
    </recommendedName>
</protein>
<dbReference type="GO" id="GO:0046872">
    <property type="term" value="F:metal ion binding"/>
    <property type="evidence" value="ECO:0007669"/>
    <property type="project" value="UniProtKB-KW"/>
</dbReference>
<dbReference type="EC" id="3.1.4.-" evidence="1"/>
<sequence length="158" mass="17519">MLIGIISDTHVPDRADTLPKKVVDEFSNVDLIVHCGDVTSPQVLNELKDLSKVVAVKGNMDYLELPRKEILDINDIKIGVIHGDIIYPRGDTLKLKYLGLEMGVDILISGHTHTPLIEKQKDILLLNPGSPTTPRCPIKSIMKLEIEDKKVNANLIPI</sequence>
<evidence type="ECO:0000313" key="3">
    <source>
        <dbReference type="EMBL" id="AEF96894.1"/>
    </source>
</evidence>
<keyword evidence="4" id="KW-1185">Reference proteome</keyword>
<dbReference type="NCBIfam" id="TIGR00040">
    <property type="entry name" value="yfcE"/>
    <property type="match status" value="1"/>
</dbReference>
<gene>
    <name evidence="3" type="ordered locus">Metig_1359</name>
</gene>
<dbReference type="InterPro" id="IPR041802">
    <property type="entry name" value="MPP_YfcE"/>
</dbReference>
<organism evidence="4">
    <name type="scientific">Methanotorris igneus (strain DSM 5666 / JCM 11834 / Kol 5)</name>
    <dbReference type="NCBI Taxonomy" id="880724"/>
    <lineage>
        <taxon>Archaea</taxon>
        <taxon>Methanobacteriati</taxon>
        <taxon>Methanobacteriota</taxon>
        <taxon>Methanomada group</taxon>
        <taxon>Methanococci</taxon>
        <taxon>Methanococcales</taxon>
        <taxon>Methanocaldococcaceae</taxon>
        <taxon>Methanotorris</taxon>
    </lineage>
</organism>
<comment type="cofactor">
    <cofactor evidence="1">
        <name>a divalent metal cation</name>
        <dbReference type="ChEBI" id="CHEBI:60240"/>
    </cofactor>
</comment>
<evidence type="ECO:0000313" key="4">
    <source>
        <dbReference type="Proteomes" id="UP000009227"/>
    </source>
</evidence>
<feature type="domain" description="Calcineurin-like phosphoesterase" evidence="2">
    <location>
        <begin position="1"/>
        <end position="148"/>
    </location>
</feature>
<dbReference type="Proteomes" id="UP000009227">
    <property type="component" value="Chromosome"/>
</dbReference>
<dbReference type="AlphaFoldDB" id="F6BF24"/>
<dbReference type="STRING" id="880724.Metig_1359"/>
<dbReference type="InterPro" id="IPR029052">
    <property type="entry name" value="Metallo-depent_PP-like"/>
</dbReference>
<keyword evidence="1" id="KW-0479">Metal-binding</keyword>
<dbReference type="SUPFAM" id="SSF56300">
    <property type="entry name" value="Metallo-dependent phosphatases"/>
    <property type="match status" value="1"/>
</dbReference>
<dbReference type="InterPro" id="IPR000979">
    <property type="entry name" value="Phosphodiesterase_MJ0936/Vps29"/>
</dbReference>
<dbReference type="EMBL" id="CP002737">
    <property type="protein sequence ID" value="AEF96894.1"/>
    <property type="molecule type" value="Genomic_DNA"/>
</dbReference>
<dbReference type="RefSeq" id="WP_013799491.1">
    <property type="nucleotide sequence ID" value="NC_015562.1"/>
</dbReference>
<name>F6BF24_METIK</name>
<proteinExistence type="inferred from homology"/>
<dbReference type="KEGG" id="mig:Metig_1359"/>
<dbReference type="PANTHER" id="PTHR11124">
    <property type="entry name" value="VACUOLAR SORTING PROTEIN VPS29"/>
    <property type="match status" value="1"/>
</dbReference>